<evidence type="ECO:0000313" key="3">
    <source>
        <dbReference type="EMBL" id="EDW74363.1"/>
    </source>
</evidence>
<dbReference type="Proteomes" id="UP000007798">
    <property type="component" value="Unassembled WGS sequence"/>
</dbReference>
<dbReference type="eggNOG" id="ENOG502TM11">
    <property type="taxonomic scope" value="Eukaryota"/>
</dbReference>
<feature type="chain" id="PRO_5002814986" evidence="2">
    <location>
        <begin position="18"/>
        <end position="349"/>
    </location>
</feature>
<proteinExistence type="predicted"/>
<organism evidence="4">
    <name type="scientific">Drosophila willistoni</name>
    <name type="common">Fruit fly</name>
    <dbReference type="NCBI Taxonomy" id="7260"/>
    <lineage>
        <taxon>Eukaryota</taxon>
        <taxon>Metazoa</taxon>
        <taxon>Ecdysozoa</taxon>
        <taxon>Arthropoda</taxon>
        <taxon>Hexapoda</taxon>
        <taxon>Insecta</taxon>
        <taxon>Pterygota</taxon>
        <taxon>Neoptera</taxon>
        <taxon>Endopterygota</taxon>
        <taxon>Diptera</taxon>
        <taxon>Brachycera</taxon>
        <taxon>Muscomorpha</taxon>
        <taxon>Ephydroidea</taxon>
        <taxon>Drosophilidae</taxon>
        <taxon>Drosophila</taxon>
        <taxon>Sophophora</taxon>
    </lineage>
</organism>
<reference evidence="3 4" key="1">
    <citation type="journal article" date="2007" name="Nature">
        <title>Evolution of genes and genomes on the Drosophila phylogeny.</title>
        <authorList>
            <consortium name="Drosophila 12 Genomes Consortium"/>
            <person name="Clark A.G."/>
            <person name="Eisen M.B."/>
            <person name="Smith D.R."/>
            <person name="Bergman C.M."/>
            <person name="Oliver B."/>
            <person name="Markow T.A."/>
            <person name="Kaufman T.C."/>
            <person name="Kellis M."/>
            <person name="Gelbart W."/>
            <person name="Iyer V.N."/>
            <person name="Pollard D.A."/>
            <person name="Sackton T.B."/>
            <person name="Larracuente A.M."/>
            <person name="Singh N.D."/>
            <person name="Abad J.P."/>
            <person name="Abt D.N."/>
            <person name="Adryan B."/>
            <person name="Aguade M."/>
            <person name="Akashi H."/>
            <person name="Anderson W.W."/>
            <person name="Aquadro C.F."/>
            <person name="Ardell D.H."/>
            <person name="Arguello R."/>
            <person name="Artieri C.G."/>
            <person name="Barbash D.A."/>
            <person name="Barker D."/>
            <person name="Barsanti P."/>
            <person name="Batterham P."/>
            <person name="Batzoglou S."/>
            <person name="Begun D."/>
            <person name="Bhutkar A."/>
            <person name="Blanco E."/>
            <person name="Bosak S.A."/>
            <person name="Bradley R.K."/>
            <person name="Brand A.D."/>
            <person name="Brent M.R."/>
            <person name="Brooks A.N."/>
            <person name="Brown R.H."/>
            <person name="Butlin R.K."/>
            <person name="Caggese C."/>
            <person name="Calvi B.R."/>
            <person name="Bernardo de Carvalho A."/>
            <person name="Caspi A."/>
            <person name="Castrezana S."/>
            <person name="Celniker S.E."/>
            <person name="Chang J.L."/>
            <person name="Chapple C."/>
            <person name="Chatterji S."/>
            <person name="Chinwalla A."/>
            <person name="Civetta A."/>
            <person name="Clifton S.W."/>
            <person name="Comeron J.M."/>
            <person name="Costello J.C."/>
            <person name="Coyne J.A."/>
            <person name="Daub J."/>
            <person name="David R.G."/>
            <person name="Delcher A.L."/>
            <person name="Delehaunty K."/>
            <person name="Do C.B."/>
            <person name="Ebling H."/>
            <person name="Edwards K."/>
            <person name="Eickbush T."/>
            <person name="Evans J.D."/>
            <person name="Filipski A."/>
            <person name="Findeiss S."/>
            <person name="Freyhult E."/>
            <person name="Fulton L."/>
            <person name="Fulton R."/>
            <person name="Garcia A.C."/>
            <person name="Gardiner A."/>
            <person name="Garfield D.A."/>
            <person name="Garvin B.E."/>
            <person name="Gibson G."/>
            <person name="Gilbert D."/>
            <person name="Gnerre S."/>
            <person name="Godfrey J."/>
            <person name="Good R."/>
            <person name="Gotea V."/>
            <person name="Gravely B."/>
            <person name="Greenberg A.J."/>
            <person name="Griffiths-Jones S."/>
            <person name="Gross S."/>
            <person name="Guigo R."/>
            <person name="Gustafson E.A."/>
            <person name="Haerty W."/>
            <person name="Hahn M.W."/>
            <person name="Halligan D.L."/>
            <person name="Halpern A.L."/>
            <person name="Halter G.M."/>
            <person name="Han M.V."/>
            <person name="Heger A."/>
            <person name="Hillier L."/>
            <person name="Hinrichs A.S."/>
            <person name="Holmes I."/>
            <person name="Hoskins R.A."/>
            <person name="Hubisz M.J."/>
            <person name="Hultmark D."/>
            <person name="Huntley M.A."/>
            <person name="Jaffe D.B."/>
            <person name="Jagadeeshan S."/>
            <person name="Jeck W.R."/>
            <person name="Johnson J."/>
            <person name="Jones C.D."/>
            <person name="Jordan W.C."/>
            <person name="Karpen G.H."/>
            <person name="Kataoka E."/>
            <person name="Keightley P.D."/>
            <person name="Kheradpour P."/>
            <person name="Kirkness E.F."/>
            <person name="Koerich L.B."/>
            <person name="Kristiansen K."/>
            <person name="Kudrna D."/>
            <person name="Kulathinal R.J."/>
            <person name="Kumar S."/>
            <person name="Kwok R."/>
            <person name="Lander E."/>
            <person name="Langley C.H."/>
            <person name="Lapoint R."/>
            <person name="Lazzaro B.P."/>
            <person name="Lee S.J."/>
            <person name="Levesque L."/>
            <person name="Li R."/>
            <person name="Lin C.F."/>
            <person name="Lin M.F."/>
            <person name="Lindblad-Toh K."/>
            <person name="Llopart A."/>
            <person name="Long M."/>
            <person name="Low L."/>
            <person name="Lozovsky E."/>
            <person name="Lu J."/>
            <person name="Luo M."/>
            <person name="Machado C.A."/>
            <person name="Makalowski W."/>
            <person name="Marzo M."/>
            <person name="Matsuda M."/>
            <person name="Matzkin L."/>
            <person name="McAllister B."/>
            <person name="McBride C.S."/>
            <person name="McKernan B."/>
            <person name="McKernan K."/>
            <person name="Mendez-Lago M."/>
            <person name="Minx P."/>
            <person name="Mollenhauer M.U."/>
            <person name="Montooth K."/>
            <person name="Mount S.M."/>
            <person name="Mu X."/>
            <person name="Myers E."/>
            <person name="Negre B."/>
            <person name="Newfeld S."/>
            <person name="Nielsen R."/>
            <person name="Noor M.A."/>
            <person name="O'Grady P."/>
            <person name="Pachter L."/>
            <person name="Papaceit M."/>
            <person name="Parisi M.J."/>
            <person name="Parisi M."/>
            <person name="Parts L."/>
            <person name="Pedersen J.S."/>
            <person name="Pesole G."/>
            <person name="Phillippy A.M."/>
            <person name="Ponting C.P."/>
            <person name="Pop M."/>
            <person name="Porcelli D."/>
            <person name="Powell J.R."/>
            <person name="Prohaska S."/>
            <person name="Pruitt K."/>
            <person name="Puig M."/>
            <person name="Quesneville H."/>
            <person name="Ram K.R."/>
            <person name="Rand D."/>
            <person name="Rasmussen M.D."/>
            <person name="Reed L.K."/>
            <person name="Reenan R."/>
            <person name="Reily A."/>
            <person name="Remington K.A."/>
            <person name="Rieger T.T."/>
            <person name="Ritchie M.G."/>
            <person name="Robin C."/>
            <person name="Rogers Y.H."/>
            <person name="Rohde C."/>
            <person name="Rozas J."/>
            <person name="Rubenfield M.J."/>
            <person name="Ruiz A."/>
            <person name="Russo S."/>
            <person name="Salzberg S.L."/>
            <person name="Sanchez-Gracia A."/>
            <person name="Saranga D.J."/>
            <person name="Sato H."/>
            <person name="Schaeffer S.W."/>
            <person name="Schatz M.C."/>
            <person name="Schlenke T."/>
            <person name="Schwartz R."/>
            <person name="Segarra C."/>
            <person name="Singh R.S."/>
            <person name="Sirot L."/>
            <person name="Sirota M."/>
            <person name="Sisneros N.B."/>
            <person name="Smith C.D."/>
            <person name="Smith T.F."/>
            <person name="Spieth J."/>
            <person name="Stage D.E."/>
            <person name="Stark A."/>
            <person name="Stephan W."/>
            <person name="Strausberg R.L."/>
            <person name="Strempel S."/>
            <person name="Sturgill D."/>
            <person name="Sutton G."/>
            <person name="Sutton G.G."/>
            <person name="Tao W."/>
            <person name="Teichmann S."/>
            <person name="Tobari Y.N."/>
            <person name="Tomimura Y."/>
            <person name="Tsolas J.M."/>
            <person name="Valente V.L."/>
            <person name="Venter E."/>
            <person name="Venter J.C."/>
            <person name="Vicario S."/>
            <person name="Vieira F.G."/>
            <person name="Vilella A.J."/>
            <person name="Villasante A."/>
            <person name="Walenz B."/>
            <person name="Wang J."/>
            <person name="Wasserman M."/>
            <person name="Watts T."/>
            <person name="Wilson D."/>
            <person name="Wilson R.K."/>
            <person name="Wing R.A."/>
            <person name="Wolfner M.F."/>
            <person name="Wong A."/>
            <person name="Wong G.K."/>
            <person name="Wu C.I."/>
            <person name="Wu G."/>
            <person name="Yamamoto D."/>
            <person name="Yang H.P."/>
            <person name="Yang S.P."/>
            <person name="Yorke J.A."/>
            <person name="Yoshida K."/>
            <person name="Zdobnov E."/>
            <person name="Zhang P."/>
            <person name="Zhang Y."/>
            <person name="Zimin A.V."/>
            <person name="Baldwin J."/>
            <person name="Abdouelleil A."/>
            <person name="Abdulkadir J."/>
            <person name="Abebe A."/>
            <person name="Abera B."/>
            <person name="Abreu J."/>
            <person name="Acer S.C."/>
            <person name="Aftuck L."/>
            <person name="Alexander A."/>
            <person name="An P."/>
            <person name="Anderson E."/>
            <person name="Anderson S."/>
            <person name="Arachi H."/>
            <person name="Azer M."/>
            <person name="Bachantsang P."/>
            <person name="Barry A."/>
            <person name="Bayul T."/>
            <person name="Berlin A."/>
            <person name="Bessette D."/>
            <person name="Bloom T."/>
            <person name="Blye J."/>
            <person name="Boguslavskiy L."/>
            <person name="Bonnet C."/>
            <person name="Boukhgalter B."/>
            <person name="Bourzgui I."/>
            <person name="Brown A."/>
            <person name="Cahill P."/>
            <person name="Channer S."/>
            <person name="Cheshatsang Y."/>
            <person name="Chuda L."/>
            <person name="Citroen M."/>
            <person name="Collymore A."/>
            <person name="Cooke P."/>
            <person name="Costello M."/>
            <person name="D'Aco K."/>
            <person name="Daza R."/>
            <person name="De Haan G."/>
            <person name="DeGray S."/>
            <person name="DeMaso C."/>
            <person name="Dhargay N."/>
            <person name="Dooley K."/>
            <person name="Dooley E."/>
            <person name="Doricent M."/>
            <person name="Dorje P."/>
            <person name="Dorjee K."/>
            <person name="Dupes A."/>
            <person name="Elong R."/>
            <person name="Falk J."/>
            <person name="Farina A."/>
            <person name="Faro S."/>
            <person name="Ferguson D."/>
            <person name="Fisher S."/>
            <person name="Foley C.D."/>
            <person name="Franke A."/>
            <person name="Friedrich D."/>
            <person name="Gadbois L."/>
            <person name="Gearin G."/>
            <person name="Gearin C.R."/>
            <person name="Giannoukos G."/>
            <person name="Goode T."/>
            <person name="Graham J."/>
            <person name="Grandbois E."/>
            <person name="Grewal S."/>
            <person name="Gyaltsen K."/>
            <person name="Hafez N."/>
            <person name="Hagos B."/>
            <person name="Hall J."/>
            <person name="Henson C."/>
            <person name="Hollinger A."/>
            <person name="Honan T."/>
            <person name="Huard M.D."/>
            <person name="Hughes L."/>
            <person name="Hurhula B."/>
            <person name="Husby M.E."/>
            <person name="Kamat A."/>
            <person name="Kanga B."/>
            <person name="Kashin S."/>
            <person name="Khazanovich D."/>
            <person name="Kisner P."/>
            <person name="Lance K."/>
            <person name="Lara M."/>
            <person name="Lee W."/>
            <person name="Lennon N."/>
            <person name="Letendre F."/>
            <person name="LeVine R."/>
            <person name="Lipovsky A."/>
            <person name="Liu X."/>
            <person name="Liu J."/>
            <person name="Liu S."/>
            <person name="Lokyitsang T."/>
            <person name="Lokyitsang Y."/>
            <person name="Lubonja R."/>
            <person name="Lui A."/>
            <person name="MacDonald P."/>
            <person name="Magnisalis V."/>
            <person name="Maru K."/>
            <person name="Matthews C."/>
            <person name="McCusker W."/>
            <person name="McDonough S."/>
            <person name="Mehta T."/>
            <person name="Meldrim J."/>
            <person name="Meneus L."/>
            <person name="Mihai O."/>
            <person name="Mihalev A."/>
            <person name="Mihova T."/>
            <person name="Mittelman R."/>
            <person name="Mlenga V."/>
            <person name="Montmayeur A."/>
            <person name="Mulrain L."/>
            <person name="Navidi A."/>
            <person name="Naylor J."/>
            <person name="Negash T."/>
            <person name="Nguyen T."/>
            <person name="Nguyen N."/>
            <person name="Nicol R."/>
            <person name="Norbu C."/>
            <person name="Norbu N."/>
            <person name="Novod N."/>
            <person name="O'Neill B."/>
            <person name="Osman S."/>
            <person name="Markiewicz E."/>
            <person name="Oyono O.L."/>
            <person name="Patti C."/>
            <person name="Phunkhang P."/>
            <person name="Pierre F."/>
            <person name="Priest M."/>
            <person name="Raghuraman S."/>
            <person name="Rege F."/>
            <person name="Reyes R."/>
            <person name="Rise C."/>
            <person name="Rogov P."/>
            <person name="Ross K."/>
            <person name="Ryan E."/>
            <person name="Settipalli S."/>
            <person name="Shea T."/>
            <person name="Sherpa N."/>
            <person name="Shi L."/>
            <person name="Shih D."/>
            <person name="Sparrow T."/>
            <person name="Spaulding J."/>
            <person name="Stalker J."/>
            <person name="Stange-Thomann N."/>
            <person name="Stavropoulos S."/>
            <person name="Stone C."/>
            <person name="Strader C."/>
            <person name="Tesfaye S."/>
            <person name="Thomson T."/>
            <person name="Thoulutsang Y."/>
            <person name="Thoulutsang D."/>
            <person name="Topham K."/>
            <person name="Topping I."/>
            <person name="Tsamla T."/>
            <person name="Vassiliev H."/>
            <person name="Vo A."/>
            <person name="Wangchuk T."/>
            <person name="Wangdi T."/>
            <person name="Weiand M."/>
            <person name="Wilkinson J."/>
            <person name="Wilson A."/>
            <person name="Yadav S."/>
            <person name="Young G."/>
            <person name="Yu Q."/>
            <person name="Zembek L."/>
            <person name="Zhong D."/>
            <person name="Zimmer A."/>
            <person name="Zwirko Z."/>
            <person name="Jaffe D.B."/>
            <person name="Alvarez P."/>
            <person name="Brockman W."/>
            <person name="Butler J."/>
            <person name="Chin C."/>
            <person name="Gnerre S."/>
            <person name="Grabherr M."/>
            <person name="Kleber M."/>
            <person name="Mauceli E."/>
            <person name="MacCallum I."/>
        </authorList>
    </citation>
    <scope>NUCLEOTIDE SEQUENCE [LARGE SCALE GENOMIC DNA]</scope>
    <source>
        <strain evidence="4">Tucson 14030-0811.24</strain>
    </source>
</reference>
<feature type="region of interest" description="Disordered" evidence="1">
    <location>
        <begin position="111"/>
        <end position="133"/>
    </location>
</feature>
<gene>
    <name evidence="3" type="primary">Dwil\GK19408</name>
    <name evidence="3" type="ORF">Dwil_GK19408</name>
</gene>
<dbReference type="InParanoid" id="B4MQH4"/>
<evidence type="ECO:0000256" key="2">
    <source>
        <dbReference type="SAM" id="SignalP"/>
    </source>
</evidence>
<sequence length="349" mass="40937">MSFIMILLIFSTPFAIASPVKVLKYQNSVRTIVNDLIDNWQSPIVYLKSRGYLPKDMDSVSELDFENKLQNNVPQEMSQPKQSLVDTNEYPAQSHSKLKIKFHQKSKPNVELKKTEHEPRQEVAFHESSDKTAKKLKTKYHHEDKPNIELKEIEFEPKQGALTIDHSDKTSKKLKTKYHHEDKPNMELKEIEYDANKFKRANRSFEDKESIELKNMFQTLFSTNDNTISDEIKTKLNVPWDMNALKFSARDEANKYFEKFCNKRNENAFNKAAESDLSLQEQVAQLYPSVLESKNMHWGRKYNDLEDSSPYKKPDYLTNIAKMLSSPKILNAGKTSYPFHKQKLWQMHY</sequence>
<evidence type="ECO:0000313" key="4">
    <source>
        <dbReference type="Proteomes" id="UP000007798"/>
    </source>
</evidence>
<feature type="signal peptide" evidence="2">
    <location>
        <begin position="1"/>
        <end position="17"/>
    </location>
</feature>
<keyword evidence="4" id="KW-1185">Reference proteome</keyword>
<dbReference type="HOGENOM" id="CLU_795183_0_0_1"/>
<accession>B4MQH4</accession>
<keyword evidence="2" id="KW-0732">Signal</keyword>
<name>B4MQH4_DROWI</name>
<dbReference type="KEGG" id="dwi:6640463"/>
<protein>
    <submittedName>
        <fullName evidence="3">GK19408</fullName>
    </submittedName>
</protein>
<dbReference type="OrthoDB" id="8068593at2759"/>
<evidence type="ECO:0000256" key="1">
    <source>
        <dbReference type="SAM" id="MobiDB-lite"/>
    </source>
</evidence>
<dbReference type="PhylomeDB" id="B4MQH4"/>
<dbReference type="EMBL" id="CH963849">
    <property type="protein sequence ID" value="EDW74363.1"/>
    <property type="molecule type" value="Genomic_DNA"/>
</dbReference>
<dbReference type="AlphaFoldDB" id="B4MQH4"/>